<name>T1GU25_MEGSC</name>
<dbReference type="Pfam" id="PF14223">
    <property type="entry name" value="Retrotran_gag_2"/>
    <property type="match status" value="1"/>
</dbReference>
<reference evidence="1" key="2">
    <citation type="submission" date="2015-06" db="UniProtKB">
        <authorList>
            <consortium name="EnsemblMetazoa"/>
        </authorList>
    </citation>
    <scope>IDENTIFICATION</scope>
</reference>
<protein>
    <submittedName>
        <fullName evidence="1">Uncharacterized protein</fullName>
    </submittedName>
</protein>
<dbReference type="Proteomes" id="UP000015102">
    <property type="component" value="Unassembled WGS sequence"/>
</dbReference>
<dbReference type="AlphaFoldDB" id="T1GU25"/>
<dbReference type="EnsemblMetazoa" id="MESCA007225-RA">
    <property type="protein sequence ID" value="MESCA007225-PA"/>
    <property type="gene ID" value="MESCA007225"/>
</dbReference>
<dbReference type="EMBL" id="CAQQ02392689">
    <property type="status" value="NOT_ANNOTATED_CDS"/>
    <property type="molecule type" value="Genomic_DNA"/>
</dbReference>
<dbReference type="HOGENOM" id="CLU_2852244_0_0_1"/>
<keyword evidence="2" id="KW-1185">Reference proteome</keyword>
<organism evidence="1 2">
    <name type="scientific">Megaselia scalaris</name>
    <name type="common">Humpbacked fly</name>
    <name type="synonym">Phora scalaris</name>
    <dbReference type="NCBI Taxonomy" id="36166"/>
    <lineage>
        <taxon>Eukaryota</taxon>
        <taxon>Metazoa</taxon>
        <taxon>Ecdysozoa</taxon>
        <taxon>Arthropoda</taxon>
        <taxon>Hexapoda</taxon>
        <taxon>Insecta</taxon>
        <taxon>Pterygota</taxon>
        <taxon>Neoptera</taxon>
        <taxon>Endopterygota</taxon>
        <taxon>Diptera</taxon>
        <taxon>Brachycera</taxon>
        <taxon>Muscomorpha</taxon>
        <taxon>Platypezoidea</taxon>
        <taxon>Phoridae</taxon>
        <taxon>Megaseliini</taxon>
        <taxon>Megaselia</taxon>
    </lineage>
</organism>
<reference evidence="2" key="1">
    <citation type="submission" date="2013-02" db="EMBL/GenBank/DDBJ databases">
        <authorList>
            <person name="Hughes D."/>
        </authorList>
    </citation>
    <scope>NUCLEOTIDE SEQUENCE</scope>
    <source>
        <strain>Durham</strain>
        <strain evidence="2">NC isolate 2 -- Noor lab</strain>
    </source>
</reference>
<evidence type="ECO:0000313" key="1">
    <source>
        <dbReference type="EnsemblMetazoa" id="MESCA007225-PA"/>
    </source>
</evidence>
<dbReference type="EMBL" id="CAQQ02392691">
    <property type="status" value="NOT_ANNOTATED_CDS"/>
    <property type="molecule type" value="Genomic_DNA"/>
</dbReference>
<proteinExistence type="predicted"/>
<dbReference type="EMBL" id="CAQQ02392690">
    <property type="status" value="NOT_ANNOTATED_CDS"/>
    <property type="molecule type" value="Genomic_DNA"/>
</dbReference>
<dbReference type="EMBL" id="CAQQ02392687">
    <property type="status" value="NOT_ANNOTATED_CDS"/>
    <property type="molecule type" value="Genomic_DNA"/>
</dbReference>
<dbReference type="EMBL" id="CAQQ02392688">
    <property type="status" value="NOT_ANNOTATED_CDS"/>
    <property type="molecule type" value="Genomic_DNA"/>
</dbReference>
<accession>T1GU25</accession>
<evidence type="ECO:0000313" key="2">
    <source>
        <dbReference type="Proteomes" id="UP000015102"/>
    </source>
</evidence>
<sequence>MGQEKKPEVGSMNYDENLKDWTSINNKAKRRILFSLDTKALLRVGGFETARDVWTKLSATSSGDM</sequence>